<keyword evidence="1" id="KW-0472">Membrane</keyword>
<evidence type="ECO:0000313" key="3">
    <source>
        <dbReference type="Proteomes" id="UP000183815"/>
    </source>
</evidence>
<feature type="transmembrane region" description="Helical" evidence="1">
    <location>
        <begin position="6"/>
        <end position="27"/>
    </location>
</feature>
<dbReference type="EMBL" id="MIYU01000012">
    <property type="protein sequence ID" value="OIR16656.1"/>
    <property type="molecule type" value="Genomic_DNA"/>
</dbReference>
<evidence type="ECO:0000256" key="1">
    <source>
        <dbReference type="SAM" id="Phobius"/>
    </source>
</evidence>
<dbReference type="Proteomes" id="UP000183815">
    <property type="component" value="Unassembled WGS sequence"/>
</dbReference>
<organism evidence="2 3">
    <name type="scientific">Marine Group III euryarchaeote CG-Bathy1</name>
    <dbReference type="NCBI Taxonomy" id="1889001"/>
    <lineage>
        <taxon>Archaea</taxon>
        <taxon>Methanobacteriati</taxon>
        <taxon>Thermoplasmatota</taxon>
        <taxon>Thermoplasmata</taxon>
        <taxon>Candidatus Thermoprofundales</taxon>
    </lineage>
</organism>
<sequence>MNDDAVTPVISTVLILGIMLVVTGALLSWGIPNLQSNEAYANYMTCYNNLLNLQHDIEDVATQGEGASRVSSVSLSAGDATFKKDSETFSFVYTSDSSVILDTEGLSNGSDFLRVFDLESNLDAFNVTIVYPDGEEVQYNTSDNEISLSRNLISDTSGIISDVNGTELGGFILLGVDELYYNYQSVAGVYSMSLISGSTIAKEPSSQPYLVSTPLTLGSLESGTISFYSVNLNLDGSRYSAIGTGNYEVSIRNQGGSIQSYTSIYHLRLHISGDLQTPLYYGYQSYFDFEKDPFGNEIYLDSDTPIDFRLLERNIDVSVSLR</sequence>
<gene>
    <name evidence="2" type="ORF">BEU04_01605</name>
</gene>
<keyword evidence="1" id="KW-0812">Transmembrane</keyword>
<name>A0A1J5TKE6_9ARCH</name>
<dbReference type="AlphaFoldDB" id="A0A1J5TKE6"/>
<evidence type="ECO:0000313" key="2">
    <source>
        <dbReference type="EMBL" id="OIR16656.1"/>
    </source>
</evidence>
<keyword evidence="1" id="KW-1133">Transmembrane helix</keyword>
<accession>A0A1J5TKE6</accession>
<proteinExistence type="predicted"/>
<comment type="caution">
    <text evidence="2">The sequence shown here is derived from an EMBL/GenBank/DDBJ whole genome shotgun (WGS) entry which is preliminary data.</text>
</comment>
<reference evidence="2 3" key="1">
    <citation type="submission" date="2016-08" db="EMBL/GenBank/DDBJ databases">
        <title>New Insights into Marine Group III Euryarchaeota, from dark to light.</title>
        <authorList>
            <person name="Haro-Moreno J.M."/>
            <person name="Rodriguez-Valera F."/>
            <person name="Lopez-Garcia P."/>
            <person name="Moreira D."/>
            <person name="Martin-Cuadrado A.B."/>
        </authorList>
    </citation>
    <scope>NUCLEOTIDE SEQUENCE [LARGE SCALE GENOMIC DNA]</scope>
    <source>
        <strain evidence="2">CG-Bathy1</strain>
    </source>
</reference>
<protein>
    <submittedName>
        <fullName evidence="2">Uncharacterized protein</fullName>
    </submittedName>
</protein>